<dbReference type="InterPro" id="IPR050157">
    <property type="entry name" value="PSI_iron-sulfur_center"/>
</dbReference>
<dbReference type="Pfam" id="PF04015">
    <property type="entry name" value="DUF362"/>
    <property type="match status" value="1"/>
</dbReference>
<dbReference type="Proteomes" id="UP000826709">
    <property type="component" value="Chromosome"/>
</dbReference>
<dbReference type="PANTHER" id="PTHR24960">
    <property type="entry name" value="PHOTOSYSTEM I IRON-SULFUR CENTER-RELATED"/>
    <property type="match status" value="1"/>
</dbReference>
<reference evidence="6" key="1">
    <citation type="journal article" date="2005" name="Int. J. Syst. Evol. Microbiol.">
        <title>Methanofollis formosanus sp. nov., isolated from a fish pond.</title>
        <authorList>
            <person name="Wu S.Y."/>
            <person name="Chen S.C."/>
            <person name="Lai M.C."/>
        </authorList>
    </citation>
    <scope>NUCLEOTIDE SEQUENCE</scope>
    <source>
        <strain evidence="6">ML15</strain>
    </source>
</reference>
<keyword evidence="3" id="KW-0408">Iron</keyword>
<dbReference type="OrthoDB" id="2837at2157"/>
<dbReference type="GO" id="GO:0016491">
    <property type="term" value="F:oxidoreductase activity"/>
    <property type="evidence" value="ECO:0007669"/>
    <property type="project" value="UniProtKB-ARBA"/>
</dbReference>
<dbReference type="PROSITE" id="PS51379">
    <property type="entry name" value="4FE4S_FER_2"/>
    <property type="match status" value="2"/>
</dbReference>
<dbReference type="AlphaFoldDB" id="A0A8G1EGM1"/>
<dbReference type="InterPro" id="IPR007160">
    <property type="entry name" value="DUF362"/>
</dbReference>
<gene>
    <name evidence="6" type="ORF">E2N92_06305</name>
</gene>
<evidence type="ECO:0000256" key="2">
    <source>
        <dbReference type="ARBA" id="ARBA00022723"/>
    </source>
</evidence>
<keyword evidence="4" id="KW-0411">Iron-sulfur</keyword>
<keyword evidence="7" id="KW-1185">Reference proteome</keyword>
<dbReference type="GO" id="GO:0046872">
    <property type="term" value="F:metal ion binding"/>
    <property type="evidence" value="ECO:0007669"/>
    <property type="project" value="UniProtKB-KW"/>
</dbReference>
<keyword evidence="2" id="KW-0479">Metal-binding</keyword>
<evidence type="ECO:0000259" key="5">
    <source>
        <dbReference type="PROSITE" id="PS51379"/>
    </source>
</evidence>
<dbReference type="InterPro" id="IPR017896">
    <property type="entry name" value="4Fe4S_Fe-S-bd"/>
</dbReference>
<feature type="domain" description="4Fe-4S ferredoxin-type" evidence="5">
    <location>
        <begin position="315"/>
        <end position="344"/>
    </location>
</feature>
<dbReference type="KEGG" id="mfk:E2N92_06305"/>
<dbReference type="EMBL" id="CP037968">
    <property type="protein sequence ID" value="QYZ79067.1"/>
    <property type="molecule type" value="Genomic_DNA"/>
</dbReference>
<evidence type="ECO:0000256" key="3">
    <source>
        <dbReference type="ARBA" id="ARBA00023004"/>
    </source>
</evidence>
<dbReference type="SUPFAM" id="SSF54862">
    <property type="entry name" value="4Fe-4S ferredoxins"/>
    <property type="match status" value="1"/>
</dbReference>
<reference evidence="6" key="2">
    <citation type="submission" date="2019-03" db="EMBL/GenBank/DDBJ databases">
        <authorList>
            <person name="Chen S.-C."/>
            <person name="Wu S.-Y."/>
            <person name="Lai M.-C."/>
        </authorList>
    </citation>
    <scope>NUCLEOTIDE SEQUENCE</scope>
    <source>
        <strain evidence="6">ML15</strain>
    </source>
</reference>
<feature type="domain" description="4Fe-4S ferredoxin-type" evidence="5">
    <location>
        <begin position="345"/>
        <end position="374"/>
    </location>
</feature>
<accession>A0A8G1EGM1</accession>
<protein>
    <submittedName>
        <fullName evidence="6">DUF362 domain-containing protein</fullName>
    </submittedName>
</protein>
<dbReference type="PROSITE" id="PS00198">
    <property type="entry name" value="4FE4S_FER_1"/>
    <property type="match status" value="2"/>
</dbReference>
<evidence type="ECO:0000256" key="4">
    <source>
        <dbReference type="ARBA" id="ARBA00023014"/>
    </source>
</evidence>
<dbReference type="RefSeq" id="WP_220682838.1">
    <property type="nucleotide sequence ID" value="NZ_CP037968.1"/>
</dbReference>
<name>A0A8G1EGM1_9EURY</name>
<proteinExistence type="predicted"/>
<dbReference type="Pfam" id="PF00037">
    <property type="entry name" value="Fer4"/>
    <property type="match status" value="1"/>
</dbReference>
<dbReference type="GO" id="GO:0051539">
    <property type="term" value="F:4 iron, 4 sulfur cluster binding"/>
    <property type="evidence" value="ECO:0007669"/>
    <property type="project" value="UniProtKB-KW"/>
</dbReference>
<organism evidence="6 7">
    <name type="scientific">Methanofollis formosanus</name>
    <dbReference type="NCBI Taxonomy" id="299308"/>
    <lineage>
        <taxon>Archaea</taxon>
        <taxon>Methanobacteriati</taxon>
        <taxon>Methanobacteriota</taxon>
        <taxon>Stenosarchaea group</taxon>
        <taxon>Methanomicrobia</taxon>
        <taxon>Methanomicrobiales</taxon>
        <taxon>Methanomicrobiaceae</taxon>
        <taxon>Methanofollis</taxon>
    </lineage>
</organism>
<evidence type="ECO:0000313" key="6">
    <source>
        <dbReference type="EMBL" id="QYZ79067.1"/>
    </source>
</evidence>
<dbReference type="Gene3D" id="3.30.70.20">
    <property type="match status" value="1"/>
</dbReference>
<dbReference type="InterPro" id="IPR017900">
    <property type="entry name" value="4Fe4S_Fe_S_CS"/>
</dbReference>
<keyword evidence="1" id="KW-0004">4Fe-4S</keyword>
<sequence length="383" mass="40594">MSCPTVALARCPTYDEDAVLEAVKEVLTPFGGMEAYVRPGMRVLVKPNLLSAQPPERAVTTHPALVKAVVTLVRECGGTAVVGDSPGGNQTEASYRHLLTTTGMAGVVEETGCESVFFDDETMTVRAPGARTFRRFTVARAPLDADVVIALPKLKTHALTGYTGAVKLLYGFVPGVSKAAYHLHAGQNPATFADLLLDLHTLLRPTLSIMDAVVGMEGKGPQHGDPRKIGVLLASESCTALDYLAATLVGLDPTTLPTLARAAARGEGPGCLAEVEIVGPPLEEVRVRDFVPAPTALRPALPSFVRQLDGRLVPARPVVDDERCRRCGVCAEVCPPGAIVVGRDGLPAIDTARCIRCFCCQELCPEGAVDVSETYLREDDDGE</sequence>
<evidence type="ECO:0000256" key="1">
    <source>
        <dbReference type="ARBA" id="ARBA00022485"/>
    </source>
</evidence>
<evidence type="ECO:0000313" key="7">
    <source>
        <dbReference type="Proteomes" id="UP000826709"/>
    </source>
</evidence>